<dbReference type="PROSITE" id="PS50198">
    <property type="entry name" value="PPIC_PPIASE_2"/>
    <property type="match status" value="2"/>
</dbReference>
<name>A0A1A8T808_9GAMM</name>
<evidence type="ECO:0000256" key="4">
    <source>
        <dbReference type="ARBA" id="ARBA00023110"/>
    </source>
</evidence>
<dbReference type="GO" id="GO:0030288">
    <property type="term" value="C:outer membrane-bounded periplasmic space"/>
    <property type="evidence" value="ECO:0007669"/>
    <property type="project" value="InterPro"/>
</dbReference>
<dbReference type="GO" id="GO:0051082">
    <property type="term" value="F:unfolded protein binding"/>
    <property type="evidence" value="ECO:0007669"/>
    <property type="project" value="UniProtKB-UniRule"/>
</dbReference>
<keyword evidence="3 7" id="KW-0574">Periplasm</keyword>
<dbReference type="GO" id="GO:0042277">
    <property type="term" value="F:peptide binding"/>
    <property type="evidence" value="ECO:0007669"/>
    <property type="project" value="InterPro"/>
</dbReference>
<organism evidence="9 10">
    <name type="scientific">Marinomonas spartinae</name>
    <dbReference type="NCBI Taxonomy" id="1792290"/>
    <lineage>
        <taxon>Bacteria</taxon>
        <taxon>Pseudomonadati</taxon>
        <taxon>Pseudomonadota</taxon>
        <taxon>Gammaproteobacteria</taxon>
        <taxon>Oceanospirillales</taxon>
        <taxon>Oceanospirillaceae</taxon>
        <taxon>Marinomonas</taxon>
    </lineage>
</organism>
<dbReference type="InterPro" id="IPR015391">
    <property type="entry name" value="SurA_N"/>
</dbReference>
<evidence type="ECO:0000256" key="1">
    <source>
        <dbReference type="ARBA" id="ARBA00022729"/>
    </source>
</evidence>
<keyword evidence="1 7" id="KW-0732">Signal</keyword>
<feature type="signal peptide" evidence="7">
    <location>
        <begin position="1"/>
        <end position="23"/>
    </location>
</feature>
<dbReference type="GO" id="GO:0043165">
    <property type="term" value="P:Gram-negative-bacterium-type cell outer membrane assembly"/>
    <property type="evidence" value="ECO:0007669"/>
    <property type="project" value="InterPro"/>
</dbReference>
<feature type="chain" id="PRO_5009003112" description="Chaperone SurA" evidence="7">
    <location>
        <begin position="24"/>
        <end position="425"/>
    </location>
</feature>
<dbReference type="Pfam" id="PF09312">
    <property type="entry name" value="SurA_N"/>
    <property type="match status" value="1"/>
</dbReference>
<dbReference type="PANTHER" id="PTHR47637">
    <property type="entry name" value="CHAPERONE SURA"/>
    <property type="match status" value="1"/>
</dbReference>
<protein>
    <recommendedName>
        <fullName evidence="7">Chaperone SurA</fullName>
    </recommendedName>
    <alternativeName>
        <fullName evidence="7">Peptidyl-prolyl cis-trans isomerase SurA</fullName>
        <shortName evidence="7">PPIase SurA</shortName>
        <ecNumber evidence="7">5.2.1.8</ecNumber>
    </alternativeName>
    <alternativeName>
        <fullName evidence="7">Rotamase SurA</fullName>
    </alternativeName>
</protein>
<dbReference type="PANTHER" id="PTHR47637:SF1">
    <property type="entry name" value="CHAPERONE SURA"/>
    <property type="match status" value="1"/>
</dbReference>
<keyword evidence="2 7" id="KW-0677">Repeat</keyword>
<dbReference type="HAMAP" id="MF_01183">
    <property type="entry name" value="Chaperone_SurA"/>
    <property type="match status" value="1"/>
</dbReference>
<reference evidence="9 10" key="1">
    <citation type="submission" date="2016-06" db="EMBL/GenBank/DDBJ databases">
        <authorList>
            <person name="Kjaerup R.B."/>
            <person name="Dalgaard T.S."/>
            <person name="Juul-Madsen H.R."/>
        </authorList>
    </citation>
    <scope>NUCLEOTIDE SEQUENCE [LARGE SCALE GENOMIC DNA]</scope>
    <source>
        <strain evidence="9 10">CECT 8886</strain>
    </source>
</reference>
<dbReference type="InterPro" id="IPR046357">
    <property type="entry name" value="PPIase_dom_sf"/>
</dbReference>
<accession>A0A1A8T808</accession>
<dbReference type="RefSeq" id="WP_245659033.1">
    <property type="nucleotide sequence ID" value="NZ_FLOB01000002.1"/>
</dbReference>
<gene>
    <name evidence="7 9" type="primary">surA</name>
    <name evidence="9" type="ORF">MSP8886_01021</name>
</gene>
<dbReference type="Pfam" id="PF00639">
    <property type="entry name" value="Rotamase"/>
    <property type="match status" value="1"/>
</dbReference>
<dbReference type="InterPro" id="IPR023034">
    <property type="entry name" value="PPIase_SurA"/>
</dbReference>
<feature type="domain" description="PpiC" evidence="8">
    <location>
        <begin position="175"/>
        <end position="270"/>
    </location>
</feature>
<feature type="domain" description="PpiC" evidence="8">
    <location>
        <begin position="279"/>
        <end position="378"/>
    </location>
</feature>
<dbReference type="InterPro" id="IPR050280">
    <property type="entry name" value="OMP_Chaperone_SurA"/>
</dbReference>
<keyword evidence="6 7" id="KW-0413">Isomerase</keyword>
<proteinExistence type="inferred from homology"/>
<dbReference type="PROSITE" id="PS01096">
    <property type="entry name" value="PPIC_PPIASE_1"/>
    <property type="match status" value="1"/>
</dbReference>
<dbReference type="SUPFAM" id="SSF109998">
    <property type="entry name" value="Triger factor/SurA peptide-binding domain-like"/>
    <property type="match status" value="1"/>
</dbReference>
<evidence type="ECO:0000313" key="10">
    <source>
        <dbReference type="Proteomes" id="UP000092544"/>
    </source>
</evidence>
<dbReference type="InterPro" id="IPR023058">
    <property type="entry name" value="PPIase_PpiC_CS"/>
</dbReference>
<evidence type="ECO:0000259" key="8">
    <source>
        <dbReference type="PROSITE" id="PS50198"/>
    </source>
</evidence>
<keyword evidence="10" id="KW-1185">Reference proteome</keyword>
<evidence type="ECO:0000256" key="5">
    <source>
        <dbReference type="ARBA" id="ARBA00023186"/>
    </source>
</evidence>
<evidence type="ECO:0000256" key="7">
    <source>
        <dbReference type="HAMAP-Rule" id="MF_01183"/>
    </source>
</evidence>
<dbReference type="Proteomes" id="UP000092544">
    <property type="component" value="Unassembled WGS sequence"/>
</dbReference>
<keyword evidence="5 7" id="KW-0143">Chaperone</keyword>
<dbReference type="EC" id="5.2.1.8" evidence="7"/>
<dbReference type="GO" id="GO:0006457">
    <property type="term" value="P:protein folding"/>
    <property type="evidence" value="ECO:0007669"/>
    <property type="project" value="UniProtKB-UniRule"/>
</dbReference>
<dbReference type="GO" id="GO:0050821">
    <property type="term" value="P:protein stabilization"/>
    <property type="evidence" value="ECO:0007669"/>
    <property type="project" value="InterPro"/>
</dbReference>
<comment type="domain">
    <text evidence="7">The PPIase activity resides only in the second parvulin domain. The N-terminal region and the C-terminal tail are necessary and sufficient for the chaperone activity of SurA. The PPIase activity is dispensable for SurA to function as a chaperone. The N-terminal region and the C-terminal tail are also required for porin recognition.</text>
</comment>
<dbReference type="Gene3D" id="3.10.50.40">
    <property type="match status" value="2"/>
</dbReference>
<sequence length="425" mass="47141" precursor="true">MMKLFSLILSAFLFIAPFQSLYAATNKDGLTKIDGVAAIVDSSAILDSDIRARFDVVKNRVPGGQMTANIRHQILNQLIDETLMANYATNVGMQVSSSEVDQAIQGVAKRMNLDLNGLKNALKQQGIDYSRYRAQIKKEILINDIKREIIRKRISITDQEVNDYLSANANQAKGKDEVHLYHILIRAANPDEAKAKIEAIAKKIHSKKDFINQAIASSDGQFAIEGGDIGWRPLNELPPLFVKAIAGKKDGTLVGPLQSPAGFHLLWIDSKRSASQTIQQQTEVSHILLRSNAIRDEAQTKALAESLYKQLKNGADFATLAKKYSEDEGSTLQGGSLGWVSPGTMIPKFQQEMDETPIGHISRPFKTKFGWHILKVEARRKEDISQKVLRAKARQALIAQKQDAVLNNWLGELKADAFIDIKEGN</sequence>
<dbReference type="InterPro" id="IPR000297">
    <property type="entry name" value="PPIase_PpiC"/>
</dbReference>
<keyword evidence="4 7" id="KW-0697">Rotamase</keyword>
<comment type="catalytic activity">
    <reaction evidence="7">
        <text>[protein]-peptidylproline (omega=180) = [protein]-peptidylproline (omega=0)</text>
        <dbReference type="Rhea" id="RHEA:16237"/>
        <dbReference type="Rhea" id="RHEA-COMP:10747"/>
        <dbReference type="Rhea" id="RHEA-COMP:10748"/>
        <dbReference type="ChEBI" id="CHEBI:83833"/>
        <dbReference type="ChEBI" id="CHEBI:83834"/>
        <dbReference type="EC" id="5.2.1.8"/>
    </reaction>
</comment>
<dbReference type="AlphaFoldDB" id="A0A1A8T808"/>
<evidence type="ECO:0000256" key="2">
    <source>
        <dbReference type="ARBA" id="ARBA00022737"/>
    </source>
</evidence>
<dbReference type="SUPFAM" id="SSF54534">
    <property type="entry name" value="FKBP-like"/>
    <property type="match status" value="2"/>
</dbReference>
<dbReference type="Pfam" id="PF13616">
    <property type="entry name" value="Rotamase_3"/>
    <property type="match status" value="1"/>
</dbReference>
<comment type="subcellular location">
    <subcellularLocation>
        <location evidence="7">Periplasm</location>
    </subcellularLocation>
    <text evidence="7">Is capable of associating with the outer membrane.</text>
</comment>
<dbReference type="Gene3D" id="1.10.4030.10">
    <property type="entry name" value="Porin chaperone SurA, peptide-binding domain"/>
    <property type="match status" value="1"/>
</dbReference>
<evidence type="ECO:0000256" key="3">
    <source>
        <dbReference type="ARBA" id="ARBA00022764"/>
    </source>
</evidence>
<dbReference type="STRING" id="1792290.MSP8886_01021"/>
<comment type="function">
    <text evidence="7">Chaperone involved in the correct folding and assembly of outer membrane proteins. Recognizes specific patterns of aromatic residues and the orientation of their side chains, which are found more frequently in integral outer membrane proteins. May act in both early periplasmic and late outer membrane-associated steps of protein maturation.</text>
</comment>
<evidence type="ECO:0000313" key="9">
    <source>
        <dbReference type="EMBL" id="SBS27987.1"/>
    </source>
</evidence>
<evidence type="ECO:0000256" key="6">
    <source>
        <dbReference type="ARBA" id="ARBA00023235"/>
    </source>
</evidence>
<dbReference type="GO" id="GO:0003755">
    <property type="term" value="F:peptidyl-prolyl cis-trans isomerase activity"/>
    <property type="evidence" value="ECO:0007669"/>
    <property type="project" value="UniProtKB-UniRule"/>
</dbReference>
<dbReference type="InterPro" id="IPR027304">
    <property type="entry name" value="Trigger_fact/SurA_dom_sf"/>
</dbReference>
<dbReference type="EMBL" id="FLOB01000002">
    <property type="protein sequence ID" value="SBS27987.1"/>
    <property type="molecule type" value="Genomic_DNA"/>
</dbReference>